<dbReference type="InterPro" id="IPR003439">
    <property type="entry name" value="ABC_transporter-like_ATP-bd"/>
</dbReference>
<evidence type="ECO:0000256" key="3">
    <source>
        <dbReference type="ARBA" id="ARBA00022840"/>
    </source>
</evidence>
<dbReference type="PROSITE" id="PS00211">
    <property type="entry name" value="ABC_TRANSPORTER_1"/>
    <property type="match status" value="1"/>
</dbReference>
<dbReference type="AlphaFoldDB" id="A0A926DF84"/>
<accession>A0A926DF84</accession>
<reference evidence="5" key="1">
    <citation type="submission" date="2020-08" db="EMBL/GenBank/DDBJ databases">
        <title>Genome public.</title>
        <authorList>
            <person name="Liu C."/>
            <person name="Sun Q."/>
        </authorList>
    </citation>
    <scope>NUCLEOTIDE SEQUENCE</scope>
    <source>
        <strain evidence="5">NSJ-63</strain>
    </source>
</reference>
<feature type="domain" description="ABC transporter" evidence="4">
    <location>
        <begin position="2"/>
        <end position="227"/>
    </location>
</feature>
<evidence type="ECO:0000256" key="1">
    <source>
        <dbReference type="ARBA" id="ARBA00022448"/>
    </source>
</evidence>
<dbReference type="GO" id="GO:0022857">
    <property type="term" value="F:transmembrane transporter activity"/>
    <property type="evidence" value="ECO:0007669"/>
    <property type="project" value="TreeGrafter"/>
</dbReference>
<dbReference type="PROSITE" id="PS50893">
    <property type="entry name" value="ABC_TRANSPORTER_2"/>
    <property type="match status" value="1"/>
</dbReference>
<dbReference type="FunFam" id="3.40.50.300:FF:000032">
    <property type="entry name" value="Export ABC transporter ATP-binding protein"/>
    <property type="match status" value="1"/>
</dbReference>
<dbReference type="SUPFAM" id="SSF52540">
    <property type="entry name" value="P-loop containing nucleoside triphosphate hydrolases"/>
    <property type="match status" value="1"/>
</dbReference>
<evidence type="ECO:0000313" key="6">
    <source>
        <dbReference type="Proteomes" id="UP000617951"/>
    </source>
</evidence>
<protein>
    <submittedName>
        <fullName evidence="5">ABC transporter ATP-binding protein</fullName>
    </submittedName>
</protein>
<dbReference type="SMART" id="SM00382">
    <property type="entry name" value="AAA"/>
    <property type="match status" value="1"/>
</dbReference>
<dbReference type="GO" id="GO:0016887">
    <property type="term" value="F:ATP hydrolysis activity"/>
    <property type="evidence" value="ECO:0007669"/>
    <property type="project" value="InterPro"/>
</dbReference>
<evidence type="ECO:0000259" key="4">
    <source>
        <dbReference type="PROSITE" id="PS50893"/>
    </source>
</evidence>
<dbReference type="Gene3D" id="3.40.50.300">
    <property type="entry name" value="P-loop containing nucleotide triphosphate hydrolases"/>
    <property type="match status" value="1"/>
</dbReference>
<dbReference type="Proteomes" id="UP000617951">
    <property type="component" value="Unassembled WGS sequence"/>
</dbReference>
<keyword evidence="2" id="KW-0547">Nucleotide-binding</keyword>
<keyword evidence="6" id="KW-1185">Reference proteome</keyword>
<dbReference type="InterPro" id="IPR003593">
    <property type="entry name" value="AAA+_ATPase"/>
</dbReference>
<proteinExistence type="predicted"/>
<evidence type="ECO:0000256" key="2">
    <source>
        <dbReference type="ARBA" id="ARBA00022741"/>
    </source>
</evidence>
<dbReference type="GO" id="GO:0098796">
    <property type="term" value="C:membrane protein complex"/>
    <property type="evidence" value="ECO:0007669"/>
    <property type="project" value="UniProtKB-ARBA"/>
</dbReference>
<dbReference type="InterPro" id="IPR015854">
    <property type="entry name" value="ABC_transpr_LolD-like"/>
</dbReference>
<dbReference type="PANTHER" id="PTHR24220">
    <property type="entry name" value="IMPORT ATP-BINDING PROTEIN"/>
    <property type="match status" value="1"/>
</dbReference>
<sequence length="227" mass="25117">MIELKDICKIYGKKNTEVSALEHINLSVPNGGFLAIMGPSGSGKSTLMNILGCLDRPTSGQYFLNGIDVSTLNADRAAELRNQYIGFIFQSFLLLPKLTVYENIELPMLYANVPPEIRRKTVLELAELVGLEHRLQHIPCELSGGQCQRVAIARSLVNHPKLILADEPTGNLDSKTSLDIIQTIGRLNKRGVTVVLITHEQEIANAAKRIIRIKDGKIMEEEQYAAV</sequence>
<dbReference type="RefSeq" id="WP_249279465.1">
    <property type="nucleotide sequence ID" value="NZ_JACRSS010000001.1"/>
</dbReference>
<dbReference type="CDD" id="cd03255">
    <property type="entry name" value="ABC_MJ0796_LolCDE_FtsE"/>
    <property type="match status" value="1"/>
</dbReference>
<dbReference type="EMBL" id="JACRSS010000001">
    <property type="protein sequence ID" value="MBC8537563.1"/>
    <property type="molecule type" value="Genomic_DNA"/>
</dbReference>
<name>A0A926DF84_9FIRM</name>
<organism evidence="5 6">
    <name type="scientific">Guopingia tenuis</name>
    <dbReference type="NCBI Taxonomy" id="2763656"/>
    <lineage>
        <taxon>Bacteria</taxon>
        <taxon>Bacillati</taxon>
        <taxon>Bacillota</taxon>
        <taxon>Clostridia</taxon>
        <taxon>Christensenellales</taxon>
        <taxon>Christensenellaceae</taxon>
        <taxon>Guopingia</taxon>
    </lineage>
</organism>
<dbReference type="GO" id="GO:0005886">
    <property type="term" value="C:plasma membrane"/>
    <property type="evidence" value="ECO:0007669"/>
    <property type="project" value="TreeGrafter"/>
</dbReference>
<keyword evidence="1" id="KW-0813">Transport</keyword>
<dbReference type="InterPro" id="IPR027417">
    <property type="entry name" value="P-loop_NTPase"/>
</dbReference>
<keyword evidence="3 5" id="KW-0067">ATP-binding</keyword>
<gene>
    <name evidence="5" type="ORF">H8693_01280</name>
</gene>
<evidence type="ECO:0000313" key="5">
    <source>
        <dbReference type="EMBL" id="MBC8537563.1"/>
    </source>
</evidence>
<dbReference type="InterPro" id="IPR017871">
    <property type="entry name" value="ABC_transporter-like_CS"/>
</dbReference>
<comment type="caution">
    <text evidence="5">The sequence shown here is derived from an EMBL/GenBank/DDBJ whole genome shotgun (WGS) entry which is preliminary data.</text>
</comment>
<dbReference type="Pfam" id="PF00005">
    <property type="entry name" value="ABC_tran"/>
    <property type="match status" value="1"/>
</dbReference>
<dbReference type="GO" id="GO:0005524">
    <property type="term" value="F:ATP binding"/>
    <property type="evidence" value="ECO:0007669"/>
    <property type="project" value="UniProtKB-KW"/>
</dbReference>
<dbReference type="InterPro" id="IPR017911">
    <property type="entry name" value="MacB-like_ATP-bd"/>
</dbReference>
<dbReference type="PANTHER" id="PTHR24220:SF86">
    <property type="entry name" value="ABC TRANSPORTER ABCH.1"/>
    <property type="match status" value="1"/>
</dbReference>